<organism evidence="1 2">
    <name type="scientific">Araneus ventricosus</name>
    <name type="common">Orbweaver spider</name>
    <name type="synonym">Epeira ventricosa</name>
    <dbReference type="NCBI Taxonomy" id="182803"/>
    <lineage>
        <taxon>Eukaryota</taxon>
        <taxon>Metazoa</taxon>
        <taxon>Ecdysozoa</taxon>
        <taxon>Arthropoda</taxon>
        <taxon>Chelicerata</taxon>
        <taxon>Arachnida</taxon>
        <taxon>Araneae</taxon>
        <taxon>Araneomorphae</taxon>
        <taxon>Entelegynae</taxon>
        <taxon>Araneoidea</taxon>
        <taxon>Araneidae</taxon>
        <taxon>Araneus</taxon>
    </lineage>
</organism>
<gene>
    <name evidence="1" type="ORF">AVEN_114416_1</name>
</gene>
<dbReference type="AlphaFoldDB" id="A0A4Y2DLQ2"/>
<accession>A0A4Y2DLQ2</accession>
<dbReference type="EMBL" id="BGPR01090037">
    <property type="protein sequence ID" value="GBM17733.1"/>
    <property type="molecule type" value="Genomic_DNA"/>
</dbReference>
<evidence type="ECO:0000313" key="2">
    <source>
        <dbReference type="Proteomes" id="UP000499080"/>
    </source>
</evidence>
<dbReference type="Proteomes" id="UP000499080">
    <property type="component" value="Unassembled WGS sequence"/>
</dbReference>
<name>A0A4Y2DLQ2_ARAVE</name>
<comment type="caution">
    <text evidence="1">The sequence shown here is derived from an EMBL/GenBank/DDBJ whole genome shotgun (WGS) entry which is preliminary data.</text>
</comment>
<evidence type="ECO:0000313" key="1">
    <source>
        <dbReference type="EMBL" id="GBM17733.1"/>
    </source>
</evidence>
<keyword evidence="2" id="KW-1185">Reference proteome</keyword>
<proteinExistence type="predicted"/>
<sequence length="99" mass="10975">MTKGKLYSFLGCGGSWYSVLHTYTLNAGSNRTLFYVSFDGKILRSGRYAGGVRKLPSEQWVGPPPVRDARAHGHCEQWRLLHDSHSKTEGASGQAQGHR</sequence>
<reference evidence="1 2" key="1">
    <citation type="journal article" date="2019" name="Sci. Rep.">
        <title>Orb-weaving spider Araneus ventricosus genome elucidates the spidroin gene catalogue.</title>
        <authorList>
            <person name="Kono N."/>
            <person name="Nakamura H."/>
            <person name="Ohtoshi R."/>
            <person name="Moran D.A.P."/>
            <person name="Shinohara A."/>
            <person name="Yoshida Y."/>
            <person name="Fujiwara M."/>
            <person name="Mori M."/>
            <person name="Tomita M."/>
            <person name="Arakawa K."/>
        </authorList>
    </citation>
    <scope>NUCLEOTIDE SEQUENCE [LARGE SCALE GENOMIC DNA]</scope>
</reference>
<protein>
    <submittedName>
        <fullName evidence="1">Uncharacterized protein</fullName>
    </submittedName>
</protein>
<feature type="non-terminal residue" evidence="1">
    <location>
        <position position="99"/>
    </location>
</feature>